<evidence type="ECO:0000313" key="3">
    <source>
        <dbReference type="Proteomes" id="UP000606974"/>
    </source>
</evidence>
<dbReference type="AlphaFoldDB" id="A0A8H7E8Y3"/>
<dbReference type="OrthoDB" id="10260248at2759"/>
<dbReference type="Proteomes" id="UP000606974">
    <property type="component" value="Unassembled WGS sequence"/>
</dbReference>
<protein>
    <recommendedName>
        <fullName evidence="1">PBP domain-containing protein</fullName>
    </recommendedName>
</protein>
<accession>A0A8H7E8Y3</accession>
<dbReference type="PANTHER" id="PTHR37945">
    <property type="entry name" value="EXTRACELLULAR TUNGSTATE BINDING PROTEIN"/>
    <property type="match status" value="1"/>
</dbReference>
<dbReference type="PANTHER" id="PTHR37945:SF1">
    <property type="entry name" value="EXTRACELLULAR TUNGSTATE BINDING PROTEIN"/>
    <property type="match status" value="1"/>
</dbReference>
<proteinExistence type="predicted"/>
<organism evidence="2 3">
    <name type="scientific">Endocarpon pusillum</name>
    <dbReference type="NCBI Taxonomy" id="364733"/>
    <lineage>
        <taxon>Eukaryota</taxon>
        <taxon>Fungi</taxon>
        <taxon>Dikarya</taxon>
        <taxon>Ascomycota</taxon>
        <taxon>Pezizomycotina</taxon>
        <taxon>Eurotiomycetes</taxon>
        <taxon>Chaetothyriomycetidae</taxon>
        <taxon>Verrucariales</taxon>
        <taxon>Verrucariaceae</taxon>
        <taxon>Endocarpon</taxon>
    </lineage>
</organism>
<reference evidence="2" key="1">
    <citation type="submission" date="2020-02" db="EMBL/GenBank/DDBJ databases">
        <authorList>
            <person name="Palmer J.M."/>
        </authorList>
    </citation>
    <scope>NUCLEOTIDE SEQUENCE</scope>
    <source>
        <strain evidence="2">EPUS1.4</strain>
        <tissue evidence="2">Thallus</tissue>
    </source>
</reference>
<evidence type="ECO:0000259" key="1">
    <source>
        <dbReference type="Pfam" id="PF12849"/>
    </source>
</evidence>
<evidence type="ECO:0000313" key="2">
    <source>
        <dbReference type="EMBL" id="KAF7512860.1"/>
    </source>
</evidence>
<dbReference type="Pfam" id="PF12849">
    <property type="entry name" value="PBP_like_2"/>
    <property type="match status" value="1"/>
</dbReference>
<name>A0A8H7E8Y3_9EURO</name>
<keyword evidence="3" id="KW-1185">Reference proteome</keyword>
<dbReference type="SUPFAM" id="SSF53850">
    <property type="entry name" value="Periplasmic binding protein-like II"/>
    <property type="match status" value="1"/>
</dbReference>
<dbReference type="EMBL" id="JAACFV010000009">
    <property type="protein sequence ID" value="KAF7512860.1"/>
    <property type="molecule type" value="Genomic_DNA"/>
</dbReference>
<dbReference type="InterPro" id="IPR024370">
    <property type="entry name" value="PBP_domain"/>
</dbReference>
<sequence>MASVKVIPNAPLHHVEPTEIYGVEGPITLRIATGGAGQSGLLRTLAEAFINDFSQQYSSLPELWRPPGCVIPFRACWIASDTSASFNNLALNAADVSITYHATAEKIAMGQGVADRRENAWRDHFMLVGPKSNPAKLPVGSQQTVYDLFAQIFCAAVETSNGMHPVRYLTRFDKSASNICESKIWITIGQAPWSHPYSTWYHQYIDFPFQSLRIASKLAEYTLVDRGTWYSIEEDVTDSLEIFAEGTDDKDDPLLNSAHALVGAFGANKAMATAFVDWLIKPDGGQKIIKEFAVKGHVLYTTAPERLEA</sequence>
<gene>
    <name evidence="2" type="ORF">GJ744_011963</name>
</gene>
<dbReference type="Gene3D" id="3.40.190.10">
    <property type="entry name" value="Periplasmic binding protein-like II"/>
    <property type="match status" value="2"/>
</dbReference>
<dbReference type="InterPro" id="IPR052738">
    <property type="entry name" value="ABC-Tungstate_binding"/>
</dbReference>
<comment type="caution">
    <text evidence="2">The sequence shown here is derived from an EMBL/GenBank/DDBJ whole genome shotgun (WGS) entry which is preliminary data.</text>
</comment>
<feature type="domain" description="PBP" evidence="1">
    <location>
        <begin position="28"/>
        <end position="281"/>
    </location>
</feature>